<feature type="transmembrane region" description="Helical" evidence="1">
    <location>
        <begin position="12"/>
        <end position="36"/>
    </location>
</feature>
<name>A0AA40T1T7_9NOST</name>
<keyword evidence="3" id="KW-1185">Reference proteome</keyword>
<dbReference type="InterPro" id="IPR011727">
    <property type="entry name" value="CHP02117"/>
</dbReference>
<dbReference type="EMBL" id="VJXY01000040">
    <property type="protein sequence ID" value="MBD6619356.1"/>
    <property type="molecule type" value="Genomic_DNA"/>
</dbReference>
<comment type="caution">
    <text evidence="2">The sequence shown here is derived from an EMBL/GenBank/DDBJ whole genome shotgun (WGS) entry which is preliminary data.</text>
</comment>
<keyword evidence="1" id="KW-0812">Transmembrane</keyword>
<dbReference type="NCBIfam" id="TIGR02117">
    <property type="entry name" value="chp_urease_rgn"/>
    <property type="match status" value="1"/>
</dbReference>
<evidence type="ECO:0000313" key="2">
    <source>
        <dbReference type="EMBL" id="MBD6619356.1"/>
    </source>
</evidence>
<dbReference type="Proteomes" id="UP001165986">
    <property type="component" value="Unassembled WGS sequence"/>
</dbReference>
<dbReference type="AlphaFoldDB" id="A0AA40T1T7"/>
<organism evidence="2 3">
    <name type="scientific">Komarekiella delphini-convector SJRDD-AB1</name>
    <dbReference type="NCBI Taxonomy" id="2593771"/>
    <lineage>
        <taxon>Bacteria</taxon>
        <taxon>Bacillati</taxon>
        <taxon>Cyanobacteriota</taxon>
        <taxon>Cyanophyceae</taxon>
        <taxon>Nostocales</taxon>
        <taxon>Nostocaceae</taxon>
        <taxon>Komarekiella</taxon>
        <taxon>Komarekiella delphini-convector</taxon>
    </lineage>
</organism>
<protein>
    <submittedName>
        <fullName evidence="2">TIGR02117 family protein</fullName>
    </submittedName>
</protein>
<proteinExistence type="predicted"/>
<keyword evidence="1" id="KW-0472">Membrane</keyword>
<sequence length="233" mass="26535">MRVNNNSVRQGLFFCGRFFFSFVFSSLALLAIGVLIPKKWGNYSQKHCNLNICISNTGIHSNIIVPIKNHVFDWYQNILIDKIGRDTINNYNYLSFGWGDRDFYMSTPSITDLKLSTTFKALFLPTPSVMDVKVYQSIPNYLEVKCIKVNQTDYLRLMEFIQASFKVDAKGSKIRLGDGHTKNTGFYAANGSYSILKTCNSWTAEGLRKANANTPLWDGLSFAIMWHLRSSCD</sequence>
<accession>A0AA40T1T7</accession>
<evidence type="ECO:0000256" key="1">
    <source>
        <dbReference type="SAM" id="Phobius"/>
    </source>
</evidence>
<reference evidence="2" key="1">
    <citation type="submission" date="2019-07" db="EMBL/GenBank/DDBJ databases">
        <title>Toxilogical consequences of a new and cryptic species of cyanobacteria (Komarekiella delphini-convector) recovered from the epidermis of a bottlenose dolphin and 1500 ft. in the air.</title>
        <authorList>
            <person name="Brown A.O."/>
            <person name="Dvorak P."/>
            <person name="Villanueva C.D."/>
            <person name="Foss A.J."/>
            <person name="Garvey A.D."/>
            <person name="Gibson Q.A."/>
            <person name="Johansen J.R."/>
            <person name="Casamatta D.A."/>
        </authorList>
    </citation>
    <scope>NUCLEOTIDE SEQUENCE</scope>
    <source>
        <strain evidence="2">SJRDD-AB1</strain>
    </source>
</reference>
<evidence type="ECO:0000313" key="3">
    <source>
        <dbReference type="Proteomes" id="UP001165986"/>
    </source>
</evidence>
<dbReference type="Pfam" id="PF09601">
    <property type="entry name" value="DUF2459"/>
    <property type="match status" value="1"/>
</dbReference>
<gene>
    <name evidence="2" type="ORF">FNW02_26890</name>
</gene>
<keyword evidence="1" id="KW-1133">Transmembrane helix</keyword>
<dbReference type="RefSeq" id="WP_191760557.1">
    <property type="nucleotide sequence ID" value="NZ_VJXY01000040.1"/>
</dbReference>